<dbReference type="PANTHER" id="PTHR43124:SF10">
    <property type="entry name" value="PURINE EFFLUX PUMP PBUE"/>
    <property type="match status" value="1"/>
</dbReference>
<proteinExistence type="predicted"/>
<dbReference type="EMBL" id="QJJQ01000010">
    <property type="protein sequence ID" value="PXW85536.1"/>
    <property type="molecule type" value="Genomic_DNA"/>
</dbReference>
<comment type="caution">
    <text evidence="9">The sequence shown here is derived from an EMBL/GenBank/DDBJ whole genome shotgun (WGS) entry which is preliminary data.</text>
</comment>
<name>A0A2V3VV51_9BACI</name>
<evidence type="ECO:0000313" key="9">
    <source>
        <dbReference type="EMBL" id="PXW85536.1"/>
    </source>
</evidence>
<dbReference type="InterPro" id="IPR011701">
    <property type="entry name" value="MFS"/>
</dbReference>
<dbReference type="RefSeq" id="WP_110396002.1">
    <property type="nucleotide sequence ID" value="NZ_JBHUHB010000001.1"/>
</dbReference>
<dbReference type="GO" id="GO:0005886">
    <property type="term" value="C:plasma membrane"/>
    <property type="evidence" value="ECO:0007669"/>
    <property type="project" value="UniProtKB-SubCell"/>
</dbReference>
<gene>
    <name evidence="9" type="ORF">DFR56_11035</name>
</gene>
<keyword evidence="3" id="KW-1003">Cell membrane</keyword>
<evidence type="ECO:0000256" key="6">
    <source>
        <dbReference type="ARBA" id="ARBA00023136"/>
    </source>
</evidence>
<reference evidence="9 10" key="1">
    <citation type="submission" date="2018-05" db="EMBL/GenBank/DDBJ databases">
        <title>Genomic Encyclopedia of Type Strains, Phase IV (KMG-IV): sequencing the most valuable type-strain genomes for metagenomic binning, comparative biology and taxonomic classification.</title>
        <authorList>
            <person name="Goeker M."/>
        </authorList>
    </citation>
    <scope>NUCLEOTIDE SEQUENCE [LARGE SCALE GENOMIC DNA]</scope>
    <source>
        <strain evidence="9 10">DSM 28556</strain>
    </source>
</reference>
<evidence type="ECO:0000256" key="7">
    <source>
        <dbReference type="SAM" id="Phobius"/>
    </source>
</evidence>
<dbReference type="PROSITE" id="PS50850">
    <property type="entry name" value="MFS"/>
    <property type="match status" value="1"/>
</dbReference>
<feature type="transmembrane region" description="Helical" evidence="7">
    <location>
        <begin position="266"/>
        <end position="287"/>
    </location>
</feature>
<feature type="transmembrane region" description="Helical" evidence="7">
    <location>
        <begin position="327"/>
        <end position="352"/>
    </location>
</feature>
<dbReference type="Pfam" id="PF07690">
    <property type="entry name" value="MFS_1"/>
    <property type="match status" value="2"/>
</dbReference>
<evidence type="ECO:0000256" key="4">
    <source>
        <dbReference type="ARBA" id="ARBA00022692"/>
    </source>
</evidence>
<dbReference type="OrthoDB" id="9788453at2"/>
<dbReference type="InterPro" id="IPR050189">
    <property type="entry name" value="MFS_Efflux_Transporters"/>
</dbReference>
<dbReference type="InterPro" id="IPR020846">
    <property type="entry name" value="MFS_dom"/>
</dbReference>
<protein>
    <submittedName>
        <fullName evidence="9">DHA1 family putative efflux transporter-like MFS transporter/DHA1 family purine base/nucleoside efflux pump-like MFS transporter</fullName>
    </submittedName>
</protein>
<evidence type="ECO:0000256" key="5">
    <source>
        <dbReference type="ARBA" id="ARBA00022989"/>
    </source>
</evidence>
<feature type="transmembrane region" description="Helical" evidence="7">
    <location>
        <begin position="39"/>
        <end position="58"/>
    </location>
</feature>
<evidence type="ECO:0000256" key="3">
    <source>
        <dbReference type="ARBA" id="ARBA00022475"/>
    </source>
</evidence>
<dbReference type="AlphaFoldDB" id="A0A2V3VV51"/>
<dbReference type="InterPro" id="IPR036259">
    <property type="entry name" value="MFS_trans_sf"/>
</dbReference>
<feature type="domain" description="Major facilitator superfamily (MFS) profile" evidence="8">
    <location>
        <begin position="4"/>
        <end position="384"/>
    </location>
</feature>
<feature type="transmembrane region" description="Helical" evidence="7">
    <location>
        <begin position="199"/>
        <end position="221"/>
    </location>
</feature>
<feature type="transmembrane region" description="Helical" evidence="7">
    <location>
        <begin position="70"/>
        <end position="89"/>
    </location>
</feature>
<evidence type="ECO:0000256" key="1">
    <source>
        <dbReference type="ARBA" id="ARBA00004651"/>
    </source>
</evidence>
<dbReference type="Gene3D" id="1.20.1250.20">
    <property type="entry name" value="MFS general substrate transporter like domains"/>
    <property type="match status" value="2"/>
</dbReference>
<organism evidence="9 10">
    <name type="scientific">Pseudogracilibacillus auburnensis</name>
    <dbReference type="NCBI Taxonomy" id="1494959"/>
    <lineage>
        <taxon>Bacteria</taxon>
        <taxon>Bacillati</taxon>
        <taxon>Bacillota</taxon>
        <taxon>Bacilli</taxon>
        <taxon>Bacillales</taxon>
        <taxon>Bacillaceae</taxon>
        <taxon>Pseudogracilibacillus</taxon>
    </lineage>
</organism>
<evidence type="ECO:0000259" key="8">
    <source>
        <dbReference type="PROSITE" id="PS50850"/>
    </source>
</evidence>
<dbReference type="SUPFAM" id="SSF103473">
    <property type="entry name" value="MFS general substrate transporter"/>
    <property type="match status" value="1"/>
</dbReference>
<dbReference type="PANTHER" id="PTHR43124">
    <property type="entry name" value="PURINE EFFLUX PUMP PBUE"/>
    <property type="match status" value="1"/>
</dbReference>
<evidence type="ECO:0000313" key="10">
    <source>
        <dbReference type="Proteomes" id="UP000247978"/>
    </source>
</evidence>
<sequence>MKYRIVILALGTFIIGTDDLVIAGILLSIAHDLEVSISMAGQLVTVFAFAYALGAPVLGTLTAHLQQKKILTTSILLFSIANGLSVIVPSFGWLFITRILAALSAALFTPIAMTTASKLATQKSKGKALSVITAGLTVGIILGVPIGTWIGTTFGWRITFLFIAIIGIITAIGINWLLPVMEKEADIPLKKRLMSLNTHVMLTLVVGVMSTTGGFMLYTYIAPILQKTTNIEYTMISWFLVLFGIGSIFGNIAGGYGTDRYGAKKTLILSLLFFAMTLFSISLLMLFPVNWLIILLSVLICALCGFAAWALNPALNAHLISLNPKQASMILSFSASSLYLGIGLGALVGGLVINRISIIHIGWVGGVFVCIGLLLFLVIQQIFKNKING</sequence>
<keyword evidence="5 7" id="KW-1133">Transmembrane helix</keyword>
<evidence type="ECO:0000256" key="2">
    <source>
        <dbReference type="ARBA" id="ARBA00022448"/>
    </source>
</evidence>
<dbReference type="CDD" id="cd17324">
    <property type="entry name" value="MFS_NepI_like"/>
    <property type="match status" value="1"/>
</dbReference>
<feature type="transmembrane region" description="Helical" evidence="7">
    <location>
        <begin position="233"/>
        <end position="254"/>
    </location>
</feature>
<accession>A0A2V3VV51</accession>
<dbReference type="Proteomes" id="UP000247978">
    <property type="component" value="Unassembled WGS sequence"/>
</dbReference>
<keyword evidence="10" id="KW-1185">Reference proteome</keyword>
<dbReference type="GO" id="GO:0022857">
    <property type="term" value="F:transmembrane transporter activity"/>
    <property type="evidence" value="ECO:0007669"/>
    <property type="project" value="InterPro"/>
</dbReference>
<feature type="transmembrane region" description="Helical" evidence="7">
    <location>
        <begin position="156"/>
        <end position="178"/>
    </location>
</feature>
<feature type="transmembrane region" description="Helical" evidence="7">
    <location>
        <begin position="358"/>
        <end position="379"/>
    </location>
</feature>
<keyword evidence="4 7" id="KW-0812">Transmembrane</keyword>
<feature type="transmembrane region" description="Helical" evidence="7">
    <location>
        <begin position="293"/>
        <end position="315"/>
    </location>
</feature>
<keyword evidence="2" id="KW-0813">Transport</keyword>
<keyword evidence="6 7" id="KW-0472">Membrane</keyword>
<feature type="transmembrane region" description="Helical" evidence="7">
    <location>
        <begin position="128"/>
        <end position="150"/>
    </location>
</feature>
<comment type="subcellular location">
    <subcellularLocation>
        <location evidence="1">Cell membrane</location>
        <topology evidence="1">Multi-pass membrane protein</topology>
    </subcellularLocation>
</comment>